<evidence type="ECO:0000313" key="1">
    <source>
        <dbReference type="EMBL" id="WBW72441.1"/>
    </source>
</evidence>
<dbReference type="RefSeq" id="XP_056036684.1">
    <property type="nucleotide sequence ID" value="XM_056179826.1"/>
</dbReference>
<sequence>MFTEYIGKDKDVEGLGFSKVQRIKWIWNPALKEGTQDESKSSEASFAYSLYAKKYHDRKREKIEV</sequence>
<proteinExistence type="predicted"/>
<protein>
    <submittedName>
        <fullName evidence="1">Uncharacterized protein</fullName>
    </submittedName>
</protein>
<organism evidence="1 2">
    <name type="scientific">Schizosaccharomyces osmophilus</name>
    <dbReference type="NCBI Taxonomy" id="2545709"/>
    <lineage>
        <taxon>Eukaryota</taxon>
        <taxon>Fungi</taxon>
        <taxon>Dikarya</taxon>
        <taxon>Ascomycota</taxon>
        <taxon>Taphrinomycotina</taxon>
        <taxon>Schizosaccharomycetes</taxon>
        <taxon>Schizosaccharomycetales</taxon>
        <taxon>Schizosaccharomycetaceae</taxon>
        <taxon>Schizosaccharomyces</taxon>
    </lineage>
</organism>
<dbReference type="EMBL" id="CP115611">
    <property type="protein sequence ID" value="WBW72441.1"/>
    <property type="molecule type" value="Genomic_DNA"/>
</dbReference>
<dbReference type="AlphaFoldDB" id="A0AAE9WBK2"/>
<keyword evidence="2" id="KW-1185">Reference proteome</keyword>
<reference evidence="1 2" key="1">
    <citation type="journal article" date="2023" name="G3 (Bethesda)">
        <title>A high-quality reference genome for the fission yeast Schizosaccharomyces osmophilus.</title>
        <authorList>
            <person name="Jia G.S."/>
            <person name="Zhang W.C."/>
            <person name="Liang Y."/>
            <person name="Liu X.H."/>
            <person name="Rhind N."/>
            <person name="Pidoux A."/>
            <person name="Brysch-Herzberg M."/>
            <person name="Du L.L."/>
        </authorList>
    </citation>
    <scope>NUCLEOTIDE SEQUENCE [LARGE SCALE GENOMIC DNA]</scope>
    <source>
        <strain evidence="1 2">CBS 15793</strain>
    </source>
</reference>
<dbReference type="KEGG" id="som:SOMG_01033"/>
<accession>A0AAE9WBK2</accession>
<dbReference type="Proteomes" id="UP001212411">
    <property type="component" value="Chromosome 1"/>
</dbReference>
<evidence type="ECO:0000313" key="2">
    <source>
        <dbReference type="Proteomes" id="UP001212411"/>
    </source>
</evidence>
<gene>
    <name evidence="1" type="ORF">SOMG_01033</name>
</gene>
<dbReference type="GeneID" id="80874515"/>
<name>A0AAE9WBK2_9SCHI</name>